<evidence type="ECO:0000313" key="2">
    <source>
        <dbReference type="Proteomes" id="UP000735302"/>
    </source>
</evidence>
<evidence type="ECO:0000313" key="1">
    <source>
        <dbReference type="EMBL" id="GFO15430.1"/>
    </source>
</evidence>
<keyword evidence="2" id="KW-1185">Reference proteome</keyword>
<accession>A0AAV4B4B0</accession>
<dbReference type="AlphaFoldDB" id="A0AAV4B4B0"/>
<sequence length="113" mass="12286">MNKISTSRLHRRSDCRQWRASYNCTVCVCSLQSVSAPVCTDSSWRAVCLAVPITLALFGGVGSTVACESALRSAGTLLSQVRAPLPAPDLQGPFCRRFEPRYRRPGLTEGLKA</sequence>
<organism evidence="1 2">
    <name type="scientific">Plakobranchus ocellatus</name>
    <dbReference type="NCBI Taxonomy" id="259542"/>
    <lineage>
        <taxon>Eukaryota</taxon>
        <taxon>Metazoa</taxon>
        <taxon>Spiralia</taxon>
        <taxon>Lophotrochozoa</taxon>
        <taxon>Mollusca</taxon>
        <taxon>Gastropoda</taxon>
        <taxon>Heterobranchia</taxon>
        <taxon>Euthyneura</taxon>
        <taxon>Panpulmonata</taxon>
        <taxon>Sacoglossa</taxon>
        <taxon>Placobranchoidea</taxon>
        <taxon>Plakobranchidae</taxon>
        <taxon>Plakobranchus</taxon>
    </lineage>
</organism>
<reference evidence="1 2" key="1">
    <citation type="journal article" date="2021" name="Elife">
        <title>Chloroplast acquisition without the gene transfer in kleptoplastic sea slugs, Plakobranchus ocellatus.</title>
        <authorList>
            <person name="Maeda T."/>
            <person name="Takahashi S."/>
            <person name="Yoshida T."/>
            <person name="Shimamura S."/>
            <person name="Takaki Y."/>
            <person name="Nagai Y."/>
            <person name="Toyoda A."/>
            <person name="Suzuki Y."/>
            <person name="Arimoto A."/>
            <person name="Ishii H."/>
            <person name="Satoh N."/>
            <person name="Nishiyama T."/>
            <person name="Hasebe M."/>
            <person name="Maruyama T."/>
            <person name="Minagawa J."/>
            <person name="Obokata J."/>
            <person name="Shigenobu S."/>
        </authorList>
    </citation>
    <scope>NUCLEOTIDE SEQUENCE [LARGE SCALE GENOMIC DNA]</scope>
</reference>
<name>A0AAV4B4B0_9GAST</name>
<gene>
    <name evidence="1" type="ORF">PoB_004193500</name>
</gene>
<proteinExistence type="predicted"/>
<protein>
    <submittedName>
        <fullName evidence="1">Uncharacterized protein</fullName>
    </submittedName>
</protein>
<dbReference type="Proteomes" id="UP000735302">
    <property type="component" value="Unassembled WGS sequence"/>
</dbReference>
<dbReference type="EMBL" id="BLXT01004610">
    <property type="protein sequence ID" value="GFO15430.1"/>
    <property type="molecule type" value="Genomic_DNA"/>
</dbReference>
<comment type="caution">
    <text evidence="1">The sequence shown here is derived from an EMBL/GenBank/DDBJ whole genome shotgun (WGS) entry which is preliminary data.</text>
</comment>